<comment type="caution">
    <text evidence="2">The sequence shown here is derived from an EMBL/GenBank/DDBJ whole genome shotgun (WGS) entry which is preliminary data.</text>
</comment>
<proteinExistence type="predicted"/>
<evidence type="ECO:0000313" key="3">
    <source>
        <dbReference type="Proteomes" id="UP001172630"/>
    </source>
</evidence>
<dbReference type="InterPro" id="IPR047647">
    <property type="entry name" value="ISAs1_transpos"/>
</dbReference>
<dbReference type="PANTHER" id="PTHR30298">
    <property type="entry name" value="H REPEAT-ASSOCIATED PREDICTED TRANSPOSASE"/>
    <property type="match status" value="1"/>
</dbReference>
<dbReference type="EMBL" id="JARFYN010000201">
    <property type="protein sequence ID" value="MDL2410972.1"/>
    <property type="molecule type" value="Genomic_DNA"/>
</dbReference>
<evidence type="ECO:0000259" key="1">
    <source>
        <dbReference type="Pfam" id="PF01609"/>
    </source>
</evidence>
<feature type="non-terminal residue" evidence="2">
    <location>
        <position position="1"/>
    </location>
</feature>
<dbReference type="InterPro" id="IPR051698">
    <property type="entry name" value="Transposase_11-like"/>
</dbReference>
<organism evidence="2 3">
    <name type="scientific">Rhizobium calliandrae</name>
    <dbReference type="NCBI Taxonomy" id="1312182"/>
    <lineage>
        <taxon>Bacteria</taxon>
        <taxon>Pseudomonadati</taxon>
        <taxon>Pseudomonadota</taxon>
        <taxon>Alphaproteobacteria</taxon>
        <taxon>Hyphomicrobiales</taxon>
        <taxon>Rhizobiaceae</taxon>
        <taxon>Rhizobium/Agrobacterium group</taxon>
        <taxon>Rhizobium</taxon>
    </lineage>
</organism>
<name>A0ABT7KRU4_9HYPH</name>
<protein>
    <submittedName>
        <fullName evidence="2">ISAs1 family transposase</fullName>
    </submittedName>
</protein>
<feature type="non-terminal residue" evidence="2">
    <location>
        <position position="165"/>
    </location>
</feature>
<dbReference type="Pfam" id="PF01609">
    <property type="entry name" value="DDE_Tnp_1"/>
    <property type="match status" value="1"/>
</dbReference>
<dbReference type="Proteomes" id="UP001172630">
    <property type="component" value="Unassembled WGS sequence"/>
</dbReference>
<dbReference type="NCBIfam" id="NF033564">
    <property type="entry name" value="transpos_ISAs1"/>
    <property type="match status" value="1"/>
</dbReference>
<keyword evidence="3" id="KW-1185">Reference proteome</keyword>
<feature type="domain" description="Transposase IS4-like" evidence="1">
    <location>
        <begin position="2"/>
        <end position="164"/>
    </location>
</feature>
<dbReference type="RefSeq" id="WP_285885019.1">
    <property type="nucleotide sequence ID" value="NZ_JARFYN010000201.1"/>
</dbReference>
<accession>A0ABT7KRU4</accession>
<dbReference type="PANTHER" id="PTHR30298:SF0">
    <property type="entry name" value="PROTEIN YBFL-RELATED"/>
    <property type="match status" value="1"/>
</dbReference>
<gene>
    <name evidence="2" type="ORF">PY650_36745</name>
</gene>
<sequence length="165" mass="18490">LITADAIHCNRDTGQAVLDRGGDYLFALKSNRPTTLRDVEDYFADPDADITETLTTTDADHGRVEIRHHAVIHAVDWLFAGKPDRDHPAMPGLSTIGRVEAEVTREGRTSRSVRYYLSSARLSAQAFARAVRAHWAIENGLHWVLDMAFDEDRARARKDHAAENL</sequence>
<dbReference type="InterPro" id="IPR002559">
    <property type="entry name" value="Transposase_11"/>
</dbReference>
<reference evidence="2" key="1">
    <citation type="submission" date="2023-06" db="EMBL/GenBank/DDBJ databases">
        <title>Phylogenetic Diversity of Rhizobium strains.</title>
        <authorList>
            <person name="Moura F.T."/>
            <person name="Helene L.C.F."/>
            <person name="Hungria M."/>
        </authorList>
    </citation>
    <scope>NUCLEOTIDE SEQUENCE</scope>
    <source>
        <strain evidence="2">CCGE524</strain>
    </source>
</reference>
<evidence type="ECO:0000313" key="2">
    <source>
        <dbReference type="EMBL" id="MDL2410972.1"/>
    </source>
</evidence>